<name>A0ACC0Y9I3_9ROSI</name>
<reference evidence="2" key="1">
    <citation type="journal article" date="2023" name="G3 (Bethesda)">
        <title>Genome assembly and association tests identify interacting loci associated with vigor, precocity, and sex in interspecific pistachio rootstocks.</title>
        <authorList>
            <person name="Palmer W."/>
            <person name="Jacygrad E."/>
            <person name="Sagayaradj S."/>
            <person name="Cavanaugh K."/>
            <person name="Han R."/>
            <person name="Bertier L."/>
            <person name="Beede B."/>
            <person name="Kafkas S."/>
            <person name="Golino D."/>
            <person name="Preece J."/>
            <person name="Michelmore R."/>
        </authorList>
    </citation>
    <scope>NUCLEOTIDE SEQUENCE [LARGE SCALE GENOMIC DNA]</scope>
</reference>
<organism evidence="1 2">
    <name type="scientific">Pistacia integerrima</name>
    <dbReference type="NCBI Taxonomy" id="434235"/>
    <lineage>
        <taxon>Eukaryota</taxon>
        <taxon>Viridiplantae</taxon>
        <taxon>Streptophyta</taxon>
        <taxon>Embryophyta</taxon>
        <taxon>Tracheophyta</taxon>
        <taxon>Spermatophyta</taxon>
        <taxon>Magnoliopsida</taxon>
        <taxon>eudicotyledons</taxon>
        <taxon>Gunneridae</taxon>
        <taxon>Pentapetalae</taxon>
        <taxon>rosids</taxon>
        <taxon>malvids</taxon>
        <taxon>Sapindales</taxon>
        <taxon>Anacardiaceae</taxon>
        <taxon>Pistacia</taxon>
    </lineage>
</organism>
<dbReference type="Proteomes" id="UP001163603">
    <property type="component" value="Chromosome 8"/>
</dbReference>
<accession>A0ACC0Y9I3</accession>
<protein>
    <submittedName>
        <fullName evidence="1">Uncharacterized protein</fullName>
    </submittedName>
</protein>
<dbReference type="EMBL" id="CM047743">
    <property type="protein sequence ID" value="KAJ0031981.1"/>
    <property type="molecule type" value="Genomic_DNA"/>
</dbReference>
<comment type="caution">
    <text evidence="1">The sequence shown here is derived from an EMBL/GenBank/DDBJ whole genome shotgun (WGS) entry which is preliminary data.</text>
</comment>
<keyword evidence="2" id="KW-1185">Reference proteome</keyword>
<evidence type="ECO:0000313" key="2">
    <source>
        <dbReference type="Proteomes" id="UP001163603"/>
    </source>
</evidence>
<gene>
    <name evidence="1" type="ORF">Pint_12797</name>
</gene>
<proteinExistence type="predicted"/>
<evidence type="ECO:0000313" key="1">
    <source>
        <dbReference type="EMBL" id="KAJ0031981.1"/>
    </source>
</evidence>
<sequence length="54" mass="6305">MASLDEETAKAVLRQVEFYFSDSNIPTDEFLRKKMSESQDACILTLSFIYIDFF</sequence>